<dbReference type="AlphaFoldDB" id="A0AAN6WRQ4"/>
<dbReference type="PANTHER" id="PTHR10366:SF562">
    <property type="entry name" value="ALDEHYDE REDUCTASE II (AFU_ORTHOLOGUE AFUA_1G11360)"/>
    <property type="match status" value="1"/>
</dbReference>
<dbReference type="PANTHER" id="PTHR10366">
    <property type="entry name" value="NAD DEPENDENT EPIMERASE/DEHYDRATASE"/>
    <property type="match status" value="1"/>
</dbReference>
<dbReference type="EMBL" id="MU864429">
    <property type="protein sequence ID" value="KAK4186200.1"/>
    <property type="molecule type" value="Genomic_DNA"/>
</dbReference>
<dbReference type="Gene3D" id="3.40.50.720">
    <property type="entry name" value="NAD(P)-binding Rossmann-like Domain"/>
    <property type="match status" value="1"/>
</dbReference>
<dbReference type="GO" id="GO:0016616">
    <property type="term" value="F:oxidoreductase activity, acting on the CH-OH group of donors, NAD or NADP as acceptor"/>
    <property type="evidence" value="ECO:0007669"/>
    <property type="project" value="TreeGrafter"/>
</dbReference>
<feature type="chain" id="PRO_5042952400" description="NAD-dependent epimerase/dehydratase domain-containing protein" evidence="3">
    <location>
        <begin position="23"/>
        <end position="367"/>
    </location>
</feature>
<evidence type="ECO:0000259" key="4">
    <source>
        <dbReference type="Pfam" id="PF01370"/>
    </source>
</evidence>
<evidence type="ECO:0000256" key="2">
    <source>
        <dbReference type="ARBA" id="ARBA00023445"/>
    </source>
</evidence>
<comment type="caution">
    <text evidence="5">The sequence shown here is derived from an EMBL/GenBank/DDBJ whole genome shotgun (WGS) entry which is preliminary data.</text>
</comment>
<reference evidence="5" key="2">
    <citation type="submission" date="2023-05" db="EMBL/GenBank/DDBJ databases">
        <authorList>
            <consortium name="Lawrence Berkeley National Laboratory"/>
            <person name="Steindorff A."/>
            <person name="Hensen N."/>
            <person name="Bonometti L."/>
            <person name="Westerberg I."/>
            <person name="Brannstrom I.O."/>
            <person name="Guillou S."/>
            <person name="Cros-Aarteil S."/>
            <person name="Calhoun S."/>
            <person name="Haridas S."/>
            <person name="Kuo A."/>
            <person name="Mondo S."/>
            <person name="Pangilinan J."/>
            <person name="Riley R."/>
            <person name="Labutti K."/>
            <person name="Andreopoulos B."/>
            <person name="Lipzen A."/>
            <person name="Chen C."/>
            <person name="Yanf M."/>
            <person name="Daum C."/>
            <person name="Ng V."/>
            <person name="Clum A."/>
            <person name="Ohm R."/>
            <person name="Martin F."/>
            <person name="Silar P."/>
            <person name="Natvig D."/>
            <person name="Lalanne C."/>
            <person name="Gautier V."/>
            <person name="Ament-Velasquez S.L."/>
            <person name="Kruys A."/>
            <person name="Hutchinson M.I."/>
            <person name="Powell A.J."/>
            <person name="Barry K."/>
            <person name="Miller A.N."/>
            <person name="Grigoriev I.V."/>
            <person name="Debuchy R."/>
            <person name="Gladieux P."/>
            <person name="Thoren M.H."/>
            <person name="Johannesson H."/>
        </authorList>
    </citation>
    <scope>NUCLEOTIDE SEQUENCE</scope>
    <source>
        <strain evidence="5">PSN309</strain>
    </source>
</reference>
<dbReference type="InterPro" id="IPR001509">
    <property type="entry name" value="Epimerase_deHydtase"/>
</dbReference>
<keyword evidence="1" id="KW-0560">Oxidoreductase</keyword>
<evidence type="ECO:0000313" key="6">
    <source>
        <dbReference type="Proteomes" id="UP001302126"/>
    </source>
</evidence>
<proteinExistence type="inferred from homology"/>
<reference evidence="5" key="1">
    <citation type="journal article" date="2023" name="Mol. Phylogenet. Evol.">
        <title>Genome-scale phylogeny and comparative genomics of the fungal order Sordariales.</title>
        <authorList>
            <person name="Hensen N."/>
            <person name="Bonometti L."/>
            <person name="Westerberg I."/>
            <person name="Brannstrom I.O."/>
            <person name="Guillou S."/>
            <person name="Cros-Aarteil S."/>
            <person name="Calhoun S."/>
            <person name="Haridas S."/>
            <person name="Kuo A."/>
            <person name="Mondo S."/>
            <person name="Pangilinan J."/>
            <person name="Riley R."/>
            <person name="LaButti K."/>
            <person name="Andreopoulos B."/>
            <person name="Lipzen A."/>
            <person name="Chen C."/>
            <person name="Yan M."/>
            <person name="Daum C."/>
            <person name="Ng V."/>
            <person name="Clum A."/>
            <person name="Steindorff A."/>
            <person name="Ohm R.A."/>
            <person name="Martin F."/>
            <person name="Silar P."/>
            <person name="Natvig D.O."/>
            <person name="Lalanne C."/>
            <person name="Gautier V."/>
            <person name="Ament-Velasquez S.L."/>
            <person name="Kruys A."/>
            <person name="Hutchinson M.I."/>
            <person name="Powell A.J."/>
            <person name="Barry K."/>
            <person name="Miller A.N."/>
            <person name="Grigoriev I.V."/>
            <person name="Debuchy R."/>
            <person name="Gladieux P."/>
            <person name="Hiltunen Thoren M."/>
            <person name="Johannesson H."/>
        </authorList>
    </citation>
    <scope>NUCLEOTIDE SEQUENCE</scope>
    <source>
        <strain evidence="5">PSN309</strain>
    </source>
</reference>
<dbReference type="Pfam" id="PF01370">
    <property type="entry name" value="Epimerase"/>
    <property type="match status" value="1"/>
</dbReference>
<dbReference type="FunFam" id="3.40.50.720:FF:000426">
    <property type="entry name" value="Aldehyde reductase 2"/>
    <property type="match status" value="1"/>
</dbReference>
<evidence type="ECO:0000256" key="1">
    <source>
        <dbReference type="ARBA" id="ARBA00023002"/>
    </source>
</evidence>
<keyword evidence="6" id="KW-1185">Reference proteome</keyword>
<dbReference type="SUPFAM" id="SSF51735">
    <property type="entry name" value="NAD(P)-binding Rossmann-fold domains"/>
    <property type="match status" value="1"/>
</dbReference>
<feature type="domain" description="NAD-dependent epimerase/dehydratase" evidence="4">
    <location>
        <begin position="18"/>
        <end position="149"/>
    </location>
</feature>
<dbReference type="InterPro" id="IPR036291">
    <property type="entry name" value="NAD(P)-bd_dom_sf"/>
</dbReference>
<protein>
    <recommendedName>
        <fullName evidence="4">NAD-dependent epimerase/dehydratase domain-containing protein</fullName>
    </recommendedName>
</protein>
<gene>
    <name evidence="5" type="ORF">QBC35DRAFT_281859</name>
</gene>
<name>A0AAN6WRQ4_9PEZI</name>
<keyword evidence="3" id="KW-0732">Signal</keyword>
<evidence type="ECO:0000256" key="3">
    <source>
        <dbReference type="SAM" id="SignalP"/>
    </source>
</evidence>
<organism evidence="5 6">
    <name type="scientific">Podospora australis</name>
    <dbReference type="NCBI Taxonomy" id="1536484"/>
    <lineage>
        <taxon>Eukaryota</taxon>
        <taxon>Fungi</taxon>
        <taxon>Dikarya</taxon>
        <taxon>Ascomycota</taxon>
        <taxon>Pezizomycotina</taxon>
        <taxon>Sordariomycetes</taxon>
        <taxon>Sordariomycetidae</taxon>
        <taxon>Sordariales</taxon>
        <taxon>Podosporaceae</taxon>
        <taxon>Podospora</taxon>
    </lineage>
</organism>
<accession>A0AAN6WRQ4</accession>
<comment type="similarity">
    <text evidence="2">Belongs to the NAD(P)-dependent epimerase/dehydratase family. Dihydroflavonol-4-reductase subfamily.</text>
</comment>
<feature type="signal peptide" evidence="3">
    <location>
        <begin position="1"/>
        <end position="22"/>
    </location>
</feature>
<sequence length="367" mass="40707">MPQIPSTTPLLLPPGALVLVTAVNGLIASHAADQLLAYGYSVRGTVRSVSKNAYLQKLFDTRHGPSKFELVEIPDVSVPGAWDRAVKGVAAVAHVVGSVDLQVQDPDAAAQAEIPWQISLLEACQREGTVESFVFTSSAWSAWTPDPSKKVTVTEDTWNEEAVALARNKDIPAEQKGMAGFMAMKTLIEQGVWDWVRRVNPSFTYNALLLDTVLGECLDPENQGIPSTAGMAQWVWENVHVDVLDMMQPQWHVDCKDAGKLYVALLATKPKIDRRRVFAFGERYSWFQVAEILGQMFPGHREQLAVLKDYGVDQTEVPNQLGLELLQRLGQEGRWRGLRESVKENAESWLKLEKSGVTDHKHSLIAN</sequence>
<dbReference type="InterPro" id="IPR050425">
    <property type="entry name" value="NAD(P)_dehydrat-like"/>
</dbReference>
<dbReference type="Proteomes" id="UP001302126">
    <property type="component" value="Unassembled WGS sequence"/>
</dbReference>
<evidence type="ECO:0000313" key="5">
    <source>
        <dbReference type="EMBL" id="KAK4186200.1"/>
    </source>
</evidence>